<evidence type="ECO:0000313" key="1">
    <source>
        <dbReference type="EMBL" id="MBD1371278.1"/>
    </source>
</evidence>
<keyword evidence="2" id="KW-1185">Reference proteome</keyword>
<dbReference type="PANTHER" id="PTHR39965:SF1">
    <property type="entry name" value="CRISPR SYSTEM CMR SUBUNIT CMR6"/>
    <property type="match status" value="1"/>
</dbReference>
<evidence type="ECO:0000313" key="2">
    <source>
        <dbReference type="Proteomes" id="UP000661691"/>
    </source>
</evidence>
<dbReference type="AlphaFoldDB" id="A0A926RT58"/>
<dbReference type="InterPro" id="IPR010172">
    <property type="entry name" value="CRISPR-assoc_prot_TM1791"/>
</dbReference>
<dbReference type="RefSeq" id="WP_191141464.1">
    <property type="nucleotide sequence ID" value="NZ_JACXAH010000003.1"/>
</dbReference>
<dbReference type="Proteomes" id="UP000661691">
    <property type="component" value="Unassembled WGS sequence"/>
</dbReference>
<sequence>MIFFDALPEGAVKLEADIMTPHFSPYYDKPNQNKAVEWYDPILIPFLTVAAGQTFCFAFAPRPGYQNDNAHADVRQVSAWLKDALIEIGAGAKTAVGYGRFKRKWK</sequence>
<accession>A0A926RT58</accession>
<organism evidence="1 2">
    <name type="scientific">Polycladospora coralii</name>
    <dbReference type="NCBI Taxonomy" id="2771432"/>
    <lineage>
        <taxon>Bacteria</taxon>
        <taxon>Bacillati</taxon>
        <taxon>Bacillota</taxon>
        <taxon>Bacilli</taxon>
        <taxon>Bacillales</taxon>
        <taxon>Thermoactinomycetaceae</taxon>
        <taxon>Polycladospora</taxon>
    </lineage>
</organism>
<dbReference type="EMBL" id="JACXAH010000003">
    <property type="protein sequence ID" value="MBD1371278.1"/>
    <property type="molecule type" value="Genomic_DNA"/>
</dbReference>
<gene>
    <name evidence="1" type="primary">cmr6</name>
    <name evidence="1" type="ORF">IC620_02780</name>
</gene>
<name>A0A926RT58_9BACL</name>
<proteinExistence type="predicted"/>
<dbReference type="NCBIfam" id="TIGR01898">
    <property type="entry name" value="cas_TM1791_cmr6"/>
    <property type="match status" value="1"/>
</dbReference>
<dbReference type="PANTHER" id="PTHR39965">
    <property type="entry name" value="CRISPR SYSTEM CMR SUBUNIT CMR6"/>
    <property type="match status" value="1"/>
</dbReference>
<reference evidence="1" key="1">
    <citation type="submission" date="2020-09" db="EMBL/GenBank/DDBJ databases">
        <title>A novel bacterium of genus Hazenella, isolated from South China Sea.</title>
        <authorList>
            <person name="Huang H."/>
            <person name="Mo K."/>
            <person name="Hu Y."/>
        </authorList>
    </citation>
    <scope>NUCLEOTIDE SEQUENCE</scope>
    <source>
        <strain evidence="1">IB182357</strain>
    </source>
</reference>
<protein>
    <submittedName>
        <fullName evidence="1">Type III-B CRISPR module RAMP protein Cmr6</fullName>
    </submittedName>
</protein>
<comment type="caution">
    <text evidence="1">The sequence shown here is derived from an EMBL/GenBank/DDBJ whole genome shotgun (WGS) entry which is preliminary data.</text>
</comment>